<reference evidence="5" key="1">
    <citation type="journal article" date="2019" name="Int. J. Syst. Evol. Microbiol.">
        <title>The Global Catalogue of Microorganisms (GCM) 10K type strain sequencing project: providing services to taxonomists for standard genome sequencing and annotation.</title>
        <authorList>
            <consortium name="The Broad Institute Genomics Platform"/>
            <consortium name="The Broad Institute Genome Sequencing Center for Infectious Disease"/>
            <person name="Wu L."/>
            <person name="Ma J."/>
        </authorList>
    </citation>
    <scope>NUCLEOTIDE SEQUENCE [LARGE SCALE GENOMIC DNA]</scope>
    <source>
        <strain evidence="5">CCTCC AB 2013263</strain>
    </source>
</reference>
<dbReference type="Proteomes" id="UP001595748">
    <property type="component" value="Unassembled WGS sequence"/>
</dbReference>
<protein>
    <submittedName>
        <fullName evidence="4">DinB family protein</fullName>
    </submittedName>
</protein>
<dbReference type="InterPro" id="IPR007837">
    <property type="entry name" value="DinB"/>
</dbReference>
<dbReference type="EMBL" id="JBHRZF010000221">
    <property type="protein sequence ID" value="MFC3862995.1"/>
    <property type="molecule type" value="Genomic_DNA"/>
</dbReference>
<dbReference type="InterPro" id="IPR034660">
    <property type="entry name" value="DinB/YfiT-like"/>
</dbReference>
<name>A0ABV8ACD0_9DEIO</name>
<dbReference type="Gene3D" id="1.20.120.450">
    <property type="entry name" value="dinb family like domain"/>
    <property type="match status" value="1"/>
</dbReference>
<feature type="region of interest" description="Disordered" evidence="3">
    <location>
        <begin position="192"/>
        <end position="231"/>
    </location>
</feature>
<evidence type="ECO:0000256" key="1">
    <source>
        <dbReference type="ARBA" id="ARBA00008635"/>
    </source>
</evidence>
<accession>A0ABV8ACD0</accession>
<dbReference type="PANTHER" id="PTHR37302:SF3">
    <property type="entry name" value="DAMAGE-INDUCIBLE PROTEIN DINB"/>
    <property type="match status" value="1"/>
</dbReference>
<feature type="compositionally biased region" description="Basic residues" evidence="3">
    <location>
        <begin position="213"/>
        <end position="231"/>
    </location>
</feature>
<dbReference type="SUPFAM" id="SSF109854">
    <property type="entry name" value="DinB/YfiT-like putative metalloenzymes"/>
    <property type="match status" value="1"/>
</dbReference>
<dbReference type="RefSeq" id="WP_380080932.1">
    <property type="nucleotide sequence ID" value="NZ_JBHRZF010000221.1"/>
</dbReference>
<evidence type="ECO:0000313" key="4">
    <source>
        <dbReference type="EMBL" id="MFC3862995.1"/>
    </source>
</evidence>
<dbReference type="Pfam" id="PF05163">
    <property type="entry name" value="DinB"/>
    <property type="match status" value="1"/>
</dbReference>
<evidence type="ECO:0000256" key="2">
    <source>
        <dbReference type="ARBA" id="ARBA00022723"/>
    </source>
</evidence>
<proteinExistence type="inferred from homology"/>
<sequence length="231" mass="25907">MNIPEIYDYLMRARRDLWACLEGVPDEKLSEPLLAGSTLRFHCLKDLVAHVPIIEDSWVHEDFLRDTPIWEAFPWMEALGGDGPFYAGVPLADLLEYWRAVEESTLKYLPTLTGPELQRQVVLGNGRESMTLDGLVWHVLVHEMRHTAQIALMLRMRGVTPPQLDLIAYLPADVAQSTSRASGQSGDCVTNTLSPGSKVHVQPDAQDAAARAGHTHPPLHRPHRKEKGRVR</sequence>
<keyword evidence="2" id="KW-0479">Metal-binding</keyword>
<comment type="caution">
    <text evidence="4">The sequence shown here is derived from an EMBL/GenBank/DDBJ whole genome shotgun (WGS) entry which is preliminary data.</text>
</comment>
<dbReference type="PANTHER" id="PTHR37302">
    <property type="entry name" value="SLR1116 PROTEIN"/>
    <property type="match status" value="1"/>
</dbReference>
<evidence type="ECO:0000313" key="5">
    <source>
        <dbReference type="Proteomes" id="UP001595748"/>
    </source>
</evidence>
<evidence type="ECO:0000256" key="3">
    <source>
        <dbReference type="SAM" id="MobiDB-lite"/>
    </source>
</evidence>
<keyword evidence="5" id="KW-1185">Reference proteome</keyword>
<gene>
    <name evidence="4" type="ORF">ACFOPQ_19715</name>
</gene>
<organism evidence="4 5">
    <name type="scientific">Deinococcus antarcticus</name>
    <dbReference type="NCBI Taxonomy" id="1298767"/>
    <lineage>
        <taxon>Bacteria</taxon>
        <taxon>Thermotogati</taxon>
        <taxon>Deinococcota</taxon>
        <taxon>Deinococci</taxon>
        <taxon>Deinococcales</taxon>
        <taxon>Deinococcaceae</taxon>
        <taxon>Deinococcus</taxon>
    </lineage>
</organism>
<comment type="similarity">
    <text evidence="1">Belongs to the DinB family.</text>
</comment>